<proteinExistence type="predicted"/>
<evidence type="ECO:0000313" key="2">
    <source>
        <dbReference type="Proteomes" id="UP000273001"/>
    </source>
</evidence>
<reference evidence="1 2" key="1">
    <citation type="submission" date="2018-09" db="EMBL/GenBank/DDBJ databases">
        <authorList>
            <person name="Li J."/>
        </authorList>
    </citation>
    <scope>NUCLEOTIDE SEQUENCE [LARGE SCALE GENOMIC DNA]</scope>
    <source>
        <strain evidence="1 2">2129</strain>
    </source>
</reference>
<protein>
    <submittedName>
        <fullName evidence="1">Uncharacterized protein</fullName>
    </submittedName>
</protein>
<sequence>MLGPDDGPTSHFGEAETIVVIRRRPELYGSIFVTDDRGARSHADAENAVDRCLGTAELLAYFEAAGWVTRSQVHDYLDTLRDNDRHVRPSDAGGYDRLVERLLRKKRGSGRSP</sequence>
<dbReference type="EMBL" id="CP032514">
    <property type="protein sequence ID" value="AYD89080.1"/>
    <property type="molecule type" value="Genomic_DNA"/>
</dbReference>
<evidence type="ECO:0000313" key="1">
    <source>
        <dbReference type="EMBL" id="AYD89080.1"/>
    </source>
</evidence>
<organism evidence="1 2">
    <name type="scientific">Actinomyces lilanjuaniae</name>
    <dbReference type="NCBI Taxonomy" id="2321394"/>
    <lineage>
        <taxon>Bacteria</taxon>
        <taxon>Bacillati</taxon>
        <taxon>Actinomycetota</taxon>
        <taxon>Actinomycetes</taxon>
        <taxon>Actinomycetales</taxon>
        <taxon>Actinomycetaceae</taxon>
        <taxon>Actinomyces</taxon>
    </lineage>
</organism>
<gene>
    <name evidence="1" type="ORF">D5R93_01660</name>
</gene>
<dbReference type="Proteomes" id="UP000273001">
    <property type="component" value="Chromosome"/>
</dbReference>
<keyword evidence="2" id="KW-1185">Reference proteome</keyword>
<accession>A0ABN5PL63</accession>
<name>A0ABN5PL63_9ACTO</name>
<dbReference type="RefSeq" id="WP_120203402.1">
    <property type="nucleotide sequence ID" value="NZ_CP032514.1"/>
</dbReference>